<dbReference type="OrthoDB" id="650093at2"/>
<dbReference type="InterPro" id="IPR011662">
    <property type="entry name" value="Secretin/TonB_short_N"/>
</dbReference>
<keyword evidence="2 4" id="KW-0472">Membrane</keyword>
<dbReference type="RefSeq" id="WP_139249617.1">
    <property type="nucleotide sequence ID" value="NZ_FQUM01000002.1"/>
</dbReference>
<evidence type="ECO:0000313" key="6">
    <source>
        <dbReference type="EMBL" id="SHE73080.1"/>
    </source>
</evidence>
<dbReference type="PIRSF" id="PIRSF018266">
    <property type="entry name" value="FecR"/>
    <property type="match status" value="1"/>
</dbReference>
<dbReference type="FunFam" id="2.60.120.1440:FF:000001">
    <property type="entry name" value="Putative anti-sigma factor"/>
    <property type="match status" value="1"/>
</dbReference>
<accession>A0A1M4VVY1</accession>
<dbReference type="Proteomes" id="UP000184164">
    <property type="component" value="Unassembled WGS sequence"/>
</dbReference>
<evidence type="ECO:0000256" key="3">
    <source>
        <dbReference type="ARBA" id="ARBA00023237"/>
    </source>
</evidence>
<name>A0A1M4VVY1_9BACT</name>
<dbReference type="SMART" id="SM00965">
    <property type="entry name" value="STN"/>
    <property type="match status" value="1"/>
</dbReference>
<sequence length="371" mass="42291">MNYDELDKQQLFHLYLHGKLTEDQESILIDWINSSEKNLCSFKKYISDNQSSQASSDATNDAWRRLQQKLQSKSVDTTTKRIVFPEWIKMAAIFILAFLLGGTGHYFFNNKPEPTKSPLLVEYVAPLGSRSFVKMPDGSKIWLNAGTTLAYENNFGEENREVNLSGEAFFEIAKNPDIPFTVKTSDINITALGTQFNVKAYAEEKTIETTLVEGSVKLEGNTFKLKEDVILTAQEKAVYTKHDQDIDLIDTNKKSAMASATTQKLKSEFKIVTSIDPSPIISWKDERWIINNEKLGALSKKLERRYAVNFIFDNELLKDYSFGGTLEDETLEQVLNAIRASSPINYIIEGKTVYIMPDKQKMEKFNHLLMK</sequence>
<evidence type="ECO:0000256" key="2">
    <source>
        <dbReference type="ARBA" id="ARBA00023136"/>
    </source>
</evidence>
<organism evidence="6 7">
    <name type="scientific">Mariniphaga anaerophila</name>
    <dbReference type="NCBI Taxonomy" id="1484053"/>
    <lineage>
        <taxon>Bacteria</taxon>
        <taxon>Pseudomonadati</taxon>
        <taxon>Bacteroidota</taxon>
        <taxon>Bacteroidia</taxon>
        <taxon>Marinilabiliales</taxon>
        <taxon>Prolixibacteraceae</taxon>
        <taxon>Mariniphaga</taxon>
    </lineage>
</organism>
<evidence type="ECO:0000256" key="1">
    <source>
        <dbReference type="ARBA" id="ARBA00022448"/>
    </source>
</evidence>
<keyword evidence="4" id="KW-1133">Transmembrane helix</keyword>
<dbReference type="PANTHER" id="PTHR30273:SF2">
    <property type="entry name" value="PROTEIN FECR"/>
    <property type="match status" value="1"/>
</dbReference>
<dbReference type="EMBL" id="FQUM01000002">
    <property type="protein sequence ID" value="SHE73080.1"/>
    <property type="molecule type" value="Genomic_DNA"/>
</dbReference>
<dbReference type="Gene3D" id="2.60.120.1440">
    <property type="match status" value="1"/>
</dbReference>
<reference evidence="6 7" key="1">
    <citation type="submission" date="2016-11" db="EMBL/GenBank/DDBJ databases">
        <authorList>
            <person name="Jaros S."/>
            <person name="Januszkiewicz K."/>
            <person name="Wedrychowicz H."/>
        </authorList>
    </citation>
    <scope>NUCLEOTIDE SEQUENCE [LARGE SCALE GENOMIC DNA]</scope>
    <source>
        <strain evidence="6 7">DSM 26910</strain>
    </source>
</reference>
<dbReference type="AlphaFoldDB" id="A0A1M4VVY1"/>
<dbReference type="Pfam" id="PF16344">
    <property type="entry name" value="FecR_C"/>
    <property type="match status" value="1"/>
</dbReference>
<keyword evidence="1" id="KW-0813">Transport</keyword>
<evidence type="ECO:0000259" key="5">
    <source>
        <dbReference type="SMART" id="SM00965"/>
    </source>
</evidence>
<evidence type="ECO:0000256" key="4">
    <source>
        <dbReference type="SAM" id="Phobius"/>
    </source>
</evidence>
<dbReference type="Pfam" id="PF04773">
    <property type="entry name" value="FecR"/>
    <property type="match status" value="1"/>
</dbReference>
<dbReference type="InterPro" id="IPR012373">
    <property type="entry name" value="Ferrdict_sens_TM"/>
</dbReference>
<dbReference type="InterPro" id="IPR006860">
    <property type="entry name" value="FecR"/>
</dbReference>
<dbReference type="GO" id="GO:0016989">
    <property type="term" value="F:sigma factor antagonist activity"/>
    <property type="evidence" value="ECO:0007669"/>
    <property type="project" value="TreeGrafter"/>
</dbReference>
<dbReference type="STRING" id="1484053.SAMN05444274_102228"/>
<keyword evidence="7" id="KW-1185">Reference proteome</keyword>
<dbReference type="Gene3D" id="3.55.50.30">
    <property type="match status" value="1"/>
</dbReference>
<dbReference type="InterPro" id="IPR032508">
    <property type="entry name" value="FecR_C"/>
</dbReference>
<gene>
    <name evidence="6" type="ORF">SAMN05444274_102228</name>
</gene>
<keyword evidence="4" id="KW-0812">Transmembrane</keyword>
<dbReference type="GO" id="GO:0019867">
    <property type="term" value="C:outer membrane"/>
    <property type="evidence" value="ECO:0007669"/>
    <property type="project" value="InterPro"/>
</dbReference>
<dbReference type="PANTHER" id="PTHR30273">
    <property type="entry name" value="PERIPLASMIC SIGNAL SENSOR AND SIGMA FACTOR ACTIVATOR FECR-RELATED"/>
    <property type="match status" value="1"/>
</dbReference>
<feature type="domain" description="Secretin/TonB short N-terminal" evidence="5">
    <location>
        <begin position="308"/>
        <end position="358"/>
    </location>
</feature>
<keyword evidence="3" id="KW-0998">Cell outer membrane</keyword>
<proteinExistence type="predicted"/>
<evidence type="ECO:0000313" key="7">
    <source>
        <dbReference type="Proteomes" id="UP000184164"/>
    </source>
</evidence>
<protein>
    <submittedName>
        <fullName evidence="6">FecR family protein</fullName>
    </submittedName>
</protein>
<feature type="transmembrane region" description="Helical" evidence="4">
    <location>
        <begin position="87"/>
        <end position="108"/>
    </location>
</feature>